<dbReference type="InterPro" id="IPR048136">
    <property type="entry name" value="STM3941-like"/>
</dbReference>
<dbReference type="Proteomes" id="UP000256686">
    <property type="component" value="Unassembled WGS sequence"/>
</dbReference>
<feature type="transmembrane region" description="Helical" evidence="1">
    <location>
        <begin position="36"/>
        <end position="62"/>
    </location>
</feature>
<reference evidence="3" key="1">
    <citation type="submission" date="2018-06" db="EMBL/GenBank/DDBJ databases">
        <authorList>
            <person name="Lum Nde A."/>
            <person name="Hugo C."/>
        </authorList>
    </citation>
    <scope>NUCLEOTIDE SEQUENCE [LARGE SCALE GENOMIC DNA]</scope>
    <source>
        <strain evidence="3">1_F178</strain>
    </source>
</reference>
<keyword evidence="1" id="KW-0812">Transmembrane</keyword>
<dbReference type="NCBIfam" id="NF041635">
    <property type="entry name" value="STM3941_fam"/>
    <property type="match status" value="1"/>
</dbReference>
<evidence type="ECO:0000313" key="2">
    <source>
        <dbReference type="EMBL" id="REC62379.1"/>
    </source>
</evidence>
<gene>
    <name evidence="2" type="ORF">DRF65_11760</name>
</gene>
<protein>
    <submittedName>
        <fullName evidence="2">Uncharacterized protein</fullName>
    </submittedName>
</protein>
<dbReference type="AlphaFoldDB" id="A0A3D9C9E2"/>
<keyword evidence="3" id="KW-1185">Reference proteome</keyword>
<name>A0A3D9C9E2_9FLAO</name>
<evidence type="ECO:0000256" key="1">
    <source>
        <dbReference type="SAM" id="Phobius"/>
    </source>
</evidence>
<keyword evidence="1" id="KW-1133">Transmembrane helix</keyword>
<keyword evidence="1" id="KW-0472">Membrane</keyword>
<dbReference type="RefSeq" id="WP_115970950.1">
    <property type="nucleotide sequence ID" value="NZ_QNVT01000009.1"/>
</dbReference>
<organism evidence="2 3">
    <name type="scientific">Chryseobacterium pennae</name>
    <dbReference type="NCBI Taxonomy" id="2258962"/>
    <lineage>
        <taxon>Bacteria</taxon>
        <taxon>Pseudomonadati</taxon>
        <taxon>Bacteroidota</taxon>
        <taxon>Flavobacteriia</taxon>
        <taxon>Flavobacteriales</taxon>
        <taxon>Weeksellaceae</taxon>
        <taxon>Chryseobacterium group</taxon>
        <taxon>Chryseobacterium</taxon>
    </lineage>
</organism>
<proteinExistence type="predicted"/>
<evidence type="ECO:0000313" key="3">
    <source>
        <dbReference type="Proteomes" id="UP000256686"/>
    </source>
</evidence>
<feature type="transmembrane region" description="Helical" evidence="1">
    <location>
        <begin position="12"/>
        <end position="30"/>
    </location>
</feature>
<dbReference type="EMBL" id="QNVT01000009">
    <property type="protein sequence ID" value="REC62379.1"/>
    <property type="molecule type" value="Genomic_DNA"/>
</dbReference>
<sequence>MKERHFYSSKIKSLILLIISCVFTFGLSYIDFKDENIFIIGILSLGITLFSFGILYSILLLVRTEPLLTVTDKQIIVYNVLRKPTFIRFDEVILFFIVDMRHCGIKTSSYICVIMNQPKKNPNVLDKVSTTVFPQLKGIRYSIQTDISNVKAKVLLELLNSRIRPYSLLDMENKF</sequence>
<comment type="caution">
    <text evidence="2">The sequence shown here is derived from an EMBL/GenBank/DDBJ whole genome shotgun (WGS) entry which is preliminary data.</text>
</comment>
<accession>A0A3D9C9E2</accession>